<dbReference type="InParanoid" id="A0A6J1WWN7"/>
<dbReference type="GeneID" id="113519778"/>
<dbReference type="RefSeq" id="XP_026760780.1">
    <property type="nucleotide sequence ID" value="XM_026904979.3"/>
</dbReference>
<dbReference type="InterPro" id="IPR032675">
    <property type="entry name" value="LRR_dom_sf"/>
</dbReference>
<reference evidence="4" key="1">
    <citation type="submission" date="2025-08" db="UniProtKB">
        <authorList>
            <consortium name="RefSeq"/>
        </authorList>
    </citation>
    <scope>IDENTIFICATION</scope>
    <source>
        <tissue evidence="4">Whole larvae</tissue>
    </source>
</reference>
<dbReference type="AlphaFoldDB" id="A0A6J1WWN7"/>
<dbReference type="SUPFAM" id="SSF51126">
    <property type="entry name" value="Pectin lyase-like"/>
    <property type="match status" value="1"/>
</dbReference>
<dbReference type="InterPro" id="IPR011050">
    <property type="entry name" value="Pectin_lyase_fold/virulence"/>
</dbReference>
<protein>
    <submittedName>
        <fullName evidence="4">Uncharacterized protein LOC113519778</fullName>
    </submittedName>
</protein>
<feature type="compositionally biased region" description="Basic and acidic residues" evidence="1">
    <location>
        <begin position="487"/>
        <end position="506"/>
    </location>
</feature>
<proteinExistence type="predicted"/>
<organism evidence="3 4">
    <name type="scientific">Galleria mellonella</name>
    <name type="common">Greater wax moth</name>
    <dbReference type="NCBI Taxonomy" id="7137"/>
    <lineage>
        <taxon>Eukaryota</taxon>
        <taxon>Metazoa</taxon>
        <taxon>Ecdysozoa</taxon>
        <taxon>Arthropoda</taxon>
        <taxon>Hexapoda</taxon>
        <taxon>Insecta</taxon>
        <taxon>Pterygota</taxon>
        <taxon>Neoptera</taxon>
        <taxon>Endopterygota</taxon>
        <taxon>Lepidoptera</taxon>
        <taxon>Glossata</taxon>
        <taxon>Ditrysia</taxon>
        <taxon>Pyraloidea</taxon>
        <taxon>Pyralidae</taxon>
        <taxon>Galleriinae</taxon>
        <taxon>Galleria</taxon>
    </lineage>
</organism>
<keyword evidence="2" id="KW-0732">Signal</keyword>
<feature type="signal peptide" evidence="2">
    <location>
        <begin position="1"/>
        <end position="19"/>
    </location>
</feature>
<name>A0A6J1WWN7_GALME</name>
<dbReference type="Proteomes" id="UP001652740">
    <property type="component" value="Unplaced"/>
</dbReference>
<evidence type="ECO:0000256" key="1">
    <source>
        <dbReference type="SAM" id="MobiDB-lite"/>
    </source>
</evidence>
<evidence type="ECO:0000313" key="4">
    <source>
        <dbReference type="RefSeq" id="XP_026760780.1"/>
    </source>
</evidence>
<dbReference type="OrthoDB" id="5970161at2759"/>
<evidence type="ECO:0000256" key="2">
    <source>
        <dbReference type="SAM" id="SignalP"/>
    </source>
</evidence>
<feature type="chain" id="PRO_5026765017" evidence="2">
    <location>
        <begin position="20"/>
        <end position="538"/>
    </location>
</feature>
<keyword evidence="3" id="KW-1185">Reference proteome</keyword>
<feature type="region of interest" description="Disordered" evidence="1">
    <location>
        <begin position="485"/>
        <end position="506"/>
    </location>
</feature>
<dbReference type="KEGG" id="gmw:113519778"/>
<accession>A0A6J1WWN7</accession>
<sequence length="538" mass="60707">MNCKNILFYGIILLQSAVGIRINFTTCQNSEWNCVNNLPNEIVYTCSLVRSNNFIIHLKDYYTDHIKSVTVQNCRDIRVVLDCPILQRPSQLQRFKIKDCDRLEFVSLSTNSLLQTPPEVTIENVREIVSFPRQLFKSPITNTELKCSGSSSLKKIRILNSKINTIKTRAIYNVTGIKSIEFQNVTISNIENQAIETIMGNDNTVFSIISSNIDNVNSKGIVIQCASATIADNVFGDIMANVINITCDYLRVTGNKFKTITGLVFNSANINISNNDIDSLKSTALAAVKCSKKRARKKQFNFSSNRIKHVEPNSLLFDYNSCKSAAATVIFSQNKIDCKCRNIAFLNSVSSNRELSNIILDVTSNNTCLHVPCLLPVDIVKLLQESDMCQLSLDNKVMCLLYNDKHSKNNEVTTDEEITVPPPTFYLIRQANLNDGDASAPMTAVDKDDLLKDSHLNMTNRTTVKIVFDSSRDFVETLRSTGTNRARKVEVHDPSTKNEYTSRNRNTVAHDKQKALDFYKYVYAQLRSPKPNENKKRN</sequence>
<evidence type="ECO:0000313" key="3">
    <source>
        <dbReference type="Proteomes" id="UP001652740"/>
    </source>
</evidence>
<gene>
    <name evidence="4" type="primary">LOC113519778</name>
</gene>
<dbReference type="Gene3D" id="3.80.10.10">
    <property type="entry name" value="Ribonuclease Inhibitor"/>
    <property type="match status" value="1"/>
</dbReference>